<dbReference type="InParanoid" id="A0A420XP62"/>
<reference evidence="3 4" key="1">
    <citation type="submission" date="2018-10" db="EMBL/GenBank/DDBJ databases">
        <title>Genomic Encyclopedia of Archaeal and Bacterial Type Strains, Phase II (KMG-II): from individual species to whole genera.</title>
        <authorList>
            <person name="Goeker M."/>
        </authorList>
    </citation>
    <scope>NUCLEOTIDE SEQUENCE [LARGE SCALE GENOMIC DNA]</scope>
    <source>
        <strain evidence="3 4">RP-AC37</strain>
    </source>
</reference>
<evidence type="ECO:0000313" key="3">
    <source>
        <dbReference type="EMBL" id="RKS73993.1"/>
    </source>
</evidence>
<evidence type="ECO:0000256" key="2">
    <source>
        <dbReference type="SAM" id="SignalP"/>
    </source>
</evidence>
<organism evidence="3 4">
    <name type="scientific">Motilibacter peucedani</name>
    <dbReference type="NCBI Taxonomy" id="598650"/>
    <lineage>
        <taxon>Bacteria</taxon>
        <taxon>Bacillati</taxon>
        <taxon>Actinomycetota</taxon>
        <taxon>Actinomycetes</taxon>
        <taxon>Motilibacterales</taxon>
        <taxon>Motilibacteraceae</taxon>
        <taxon>Motilibacter</taxon>
    </lineage>
</organism>
<dbReference type="RefSeq" id="WP_121193774.1">
    <property type="nucleotide sequence ID" value="NZ_RBWV01000012.1"/>
</dbReference>
<evidence type="ECO:0000256" key="1">
    <source>
        <dbReference type="SAM" id="MobiDB-lite"/>
    </source>
</evidence>
<protein>
    <recommendedName>
        <fullName evidence="5">Glycosyl hydrolase</fullName>
    </recommendedName>
</protein>
<dbReference type="EMBL" id="RBWV01000012">
    <property type="protein sequence ID" value="RKS73993.1"/>
    <property type="molecule type" value="Genomic_DNA"/>
</dbReference>
<proteinExistence type="predicted"/>
<sequence>MHVSRLRASAALVGAVALLAGAQVGTSAAASGPGRTLPPWPAAQRYSPSTGPSVSAFARSEGGDGDGDSGEEKASEIMDGAEQYAYARTAPAASLPPAALAAAKAAADALPVANRSWKEVTDQPYDSEPAGFDDPFWSNAGAGTGHAAGRMTALASDGVSQVYAGAAMGGVWRTGDGGAHWKPVFQDQASISIGALAVDKADRSLWVGTGESNTSQDAYMGQGVYRSDDRARSFAKVGGSELDGTTISRLVFDGYGTVYAATSGGLWRHAAGTASGAWQLVLKPDPNPDGSPYRQSFISDVVVRPGSHGKNVLAVLGWRGGTAANGFYLSTAYGAAHTFGKITPTGDIDVDDIGRTTLAYSSDGRRLYAIIESPERLADGDDSVLQGVFVSRSGRPTGPWSLIADTDKLAASGSAIADPGYRPGVQAWYNQALAVDPKNSDHVYVSLEETYETRNGGSTFQTIAPYWNYGLACGDDCPMTTHPDQHALLISGGQVWQGNDGGVFRRPLTATGLGSWTSTNDTLHTLQYYGVDTSALGKDTAYWGGLQDNGTSLLLGDKAPTMLEPAGGDGGKTISDPGNADNALGEYVDLDMYITQDGGHSFRQATPTCESNPDFADCDPSARFIAPVVQDVDDPTHWVSGGSRIWDDTVGWDTTCDEDSCDWKPVHDLGTDAVGGENVATALAVKGGVTYAGWIDSGGNPSPSFATGIDTNYGGTWHRVTAPNLPQRIVAALQVDPTDAAHVYAVYGGYSRRWIPDGGLGHVFESHDGGTSWTDITGNLPDVHAGAAVLDGGWLVVGTDVGVFATSAASPGTWTRLGKGLPTVAVDDLNVTPDGRYVVVGTHGRGIWKVRL</sequence>
<dbReference type="SUPFAM" id="SSF110296">
    <property type="entry name" value="Oligoxyloglucan reducing end-specific cellobiohydrolase"/>
    <property type="match status" value="2"/>
</dbReference>
<evidence type="ECO:0000313" key="4">
    <source>
        <dbReference type="Proteomes" id="UP000281955"/>
    </source>
</evidence>
<evidence type="ECO:0008006" key="5">
    <source>
        <dbReference type="Google" id="ProtNLM"/>
    </source>
</evidence>
<feature type="chain" id="PRO_5039224214" description="Glycosyl hydrolase" evidence="2">
    <location>
        <begin position="23"/>
        <end position="852"/>
    </location>
</feature>
<name>A0A420XP62_9ACTN</name>
<dbReference type="OrthoDB" id="9764804at2"/>
<gene>
    <name evidence="3" type="ORF">CLV35_2491</name>
</gene>
<dbReference type="AlphaFoldDB" id="A0A420XP62"/>
<accession>A0A420XP62</accession>
<dbReference type="PANTHER" id="PTHR43739">
    <property type="entry name" value="XYLOGLUCANASE (EUROFUNG)"/>
    <property type="match status" value="1"/>
</dbReference>
<dbReference type="GO" id="GO:0010411">
    <property type="term" value="P:xyloglucan metabolic process"/>
    <property type="evidence" value="ECO:0007669"/>
    <property type="project" value="TreeGrafter"/>
</dbReference>
<dbReference type="Proteomes" id="UP000281955">
    <property type="component" value="Unassembled WGS sequence"/>
</dbReference>
<dbReference type="PANTHER" id="PTHR43739:SF5">
    <property type="entry name" value="EXO-ALPHA-SIALIDASE"/>
    <property type="match status" value="1"/>
</dbReference>
<feature type="region of interest" description="Disordered" evidence="1">
    <location>
        <begin position="27"/>
        <end position="74"/>
    </location>
</feature>
<dbReference type="Gene3D" id="2.130.10.10">
    <property type="entry name" value="YVTN repeat-like/Quinoprotein amine dehydrogenase"/>
    <property type="match status" value="3"/>
</dbReference>
<dbReference type="InterPro" id="IPR052025">
    <property type="entry name" value="Xyloglucanase_GH74"/>
</dbReference>
<dbReference type="InterPro" id="IPR015943">
    <property type="entry name" value="WD40/YVTN_repeat-like_dom_sf"/>
</dbReference>
<keyword evidence="4" id="KW-1185">Reference proteome</keyword>
<keyword evidence="2" id="KW-0732">Signal</keyword>
<comment type="caution">
    <text evidence="3">The sequence shown here is derived from an EMBL/GenBank/DDBJ whole genome shotgun (WGS) entry which is preliminary data.</text>
</comment>
<feature type="signal peptide" evidence="2">
    <location>
        <begin position="1"/>
        <end position="22"/>
    </location>
</feature>